<dbReference type="AlphaFoldDB" id="A0A392TKB7"/>
<proteinExistence type="predicted"/>
<comment type="caution">
    <text evidence="1">The sequence shown here is derived from an EMBL/GenBank/DDBJ whole genome shotgun (WGS) entry which is preliminary data.</text>
</comment>
<evidence type="ECO:0000313" key="1">
    <source>
        <dbReference type="EMBL" id="MCI60385.1"/>
    </source>
</evidence>
<name>A0A392TKB7_9FABA</name>
<reference evidence="1 2" key="1">
    <citation type="journal article" date="2018" name="Front. Plant Sci.">
        <title>Red Clover (Trifolium pratense) and Zigzag Clover (T. medium) - A Picture of Genomic Similarities and Differences.</title>
        <authorList>
            <person name="Dluhosova J."/>
            <person name="Istvanek J."/>
            <person name="Nedelnik J."/>
            <person name="Repkova J."/>
        </authorList>
    </citation>
    <scope>NUCLEOTIDE SEQUENCE [LARGE SCALE GENOMIC DNA]</scope>
    <source>
        <strain evidence="2">cv. 10/8</strain>
        <tissue evidence="1">Leaf</tissue>
    </source>
</reference>
<evidence type="ECO:0000313" key="2">
    <source>
        <dbReference type="Proteomes" id="UP000265520"/>
    </source>
</evidence>
<dbReference type="Proteomes" id="UP000265520">
    <property type="component" value="Unassembled WGS sequence"/>
</dbReference>
<accession>A0A392TKB7</accession>
<organism evidence="1 2">
    <name type="scientific">Trifolium medium</name>
    <dbReference type="NCBI Taxonomy" id="97028"/>
    <lineage>
        <taxon>Eukaryota</taxon>
        <taxon>Viridiplantae</taxon>
        <taxon>Streptophyta</taxon>
        <taxon>Embryophyta</taxon>
        <taxon>Tracheophyta</taxon>
        <taxon>Spermatophyta</taxon>
        <taxon>Magnoliopsida</taxon>
        <taxon>eudicotyledons</taxon>
        <taxon>Gunneridae</taxon>
        <taxon>Pentapetalae</taxon>
        <taxon>rosids</taxon>
        <taxon>fabids</taxon>
        <taxon>Fabales</taxon>
        <taxon>Fabaceae</taxon>
        <taxon>Papilionoideae</taxon>
        <taxon>50 kb inversion clade</taxon>
        <taxon>NPAAA clade</taxon>
        <taxon>Hologalegina</taxon>
        <taxon>IRL clade</taxon>
        <taxon>Trifolieae</taxon>
        <taxon>Trifolium</taxon>
    </lineage>
</organism>
<keyword evidence="2" id="KW-1185">Reference proteome</keyword>
<protein>
    <submittedName>
        <fullName evidence="1">Uncharacterized protein</fullName>
    </submittedName>
</protein>
<dbReference type="EMBL" id="LXQA010580493">
    <property type="protein sequence ID" value="MCI60385.1"/>
    <property type="molecule type" value="Genomic_DNA"/>
</dbReference>
<sequence length="44" mass="4508">GSGASYDGGDDFHAAGEGTTGDDFHAAGEVTTVFFCCVLQHNEN</sequence>
<feature type="non-terminal residue" evidence="1">
    <location>
        <position position="1"/>
    </location>
</feature>